<protein>
    <submittedName>
        <fullName evidence="2">Uncharacterized protein</fullName>
    </submittedName>
</protein>
<feature type="compositionally biased region" description="Basic residues" evidence="1">
    <location>
        <begin position="642"/>
        <end position="651"/>
    </location>
</feature>
<feature type="compositionally biased region" description="Basic and acidic residues" evidence="1">
    <location>
        <begin position="736"/>
        <end position="746"/>
    </location>
</feature>
<keyword evidence="3" id="KW-1185">Reference proteome</keyword>
<feature type="compositionally biased region" description="Pro residues" evidence="1">
    <location>
        <begin position="555"/>
        <end position="570"/>
    </location>
</feature>
<evidence type="ECO:0000313" key="3">
    <source>
        <dbReference type="Proteomes" id="UP000266841"/>
    </source>
</evidence>
<accession>K0SWW4</accession>
<feature type="compositionally biased region" description="Basic and acidic residues" evidence="1">
    <location>
        <begin position="679"/>
        <end position="689"/>
    </location>
</feature>
<gene>
    <name evidence="2" type="ORF">THAOC_09287</name>
</gene>
<feature type="compositionally biased region" description="Gly residues" evidence="1">
    <location>
        <begin position="699"/>
        <end position="708"/>
    </location>
</feature>
<feature type="compositionally biased region" description="Basic and acidic residues" evidence="1">
    <location>
        <begin position="259"/>
        <end position="273"/>
    </location>
</feature>
<evidence type="ECO:0000256" key="1">
    <source>
        <dbReference type="SAM" id="MobiDB-lite"/>
    </source>
</evidence>
<feature type="compositionally biased region" description="Low complexity" evidence="1">
    <location>
        <begin position="722"/>
        <end position="735"/>
    </location>
</feature>
<organism evidence="2 3">
    <name type="scientific">Thalassiosira oceanica</name>
    <name type="common">Marine diatom</name>
    <dbReference type="NCBI Taxonomy" id="159749"/>
    <lineage>
        <taxon>Eukaryota</taxon>
        <taxon>Sar</taxon>
        <taxon>Stramenopiles</taxon>
        <taxon>Ochrophyta</taxon>
        <taxon>Bacillariophyta</taxon>
        <taxon>Coscinodiscophyceae</taxon>
        <taxon>Thalassiosirophycidae</taxon>
        <taxon>Thalassiosirales</taxon>
        <taxon>Thalassiosiraceae</taxon>
        <taxon>Thalassiosira</taxon>
    </lineage>
</organism>
<feature type="region of interest" description="Disordered" evidence="1">
    <location>
        <begin position="447"/>
        <end position="469"/>
    </location>
</feature>
<sequence>MPETSIGTGPTAPAGRERRESLMRSMLSDIAELSSSSVLSSSYGTSFGPSRLGSSSGGRRLSSDITVAEPSPPSLHVSSSEGSFGLSGLESPRGRARVGGAGPGPGRPGAPVGGALPRGTDRARAPPAGSTGASGRPGRRGSGGVRPGGALPRGRATRERGGGSTTPRGGCSTRRSGTATRRTARIPTSSRCTVEQQGRRGRRGDVPPARRGSPLARRLGDLHEREERRERGVPAAGPVEEVGHARRAQGPAGGGTRRPHGDPRLSDRGEGRADPPPGEAVGPRRGERDGSGRRQGGARTNGAGRRKRGAQTGRTGAREQTARYCAEGAESTELPPGVRQTVSVVGSPQDGLSAAWSHALWAGLRLPRTRGTLVERRGFDLPCVGASGACAEGTSALCLCLVWTAAACLLFSGAGGTAAGENPNLYLSTWAATGLSWWTAADAAASAPSYGGRRSDGKGGAASRSMSGADGLRRGIGRNLVLLAGSSAALLASSAQLLSGPACSDPDDADGGTLCFEGRDVRGPRRVLLPRGRRGPHVVRPPRPAPPGRGTLAPPGRPGRLPPPPSPRVRPPPRRRRGRGRRRPPRGPVPRPRRPARVRRGRRDARPGGGGGVGRGGDEPVPDGVDVPRVERGAGPGTPVAVRRRRGRRARGRGEGDEGEEGAEGSEGAGRLEAQLAEPRVRRDGAHGRRDVRHVRGRAAGGSGGGRTAGSAPEGEVRGRARAAAVRRGVPPHAVRGVERREPREP</sequence>
<reference evidence="2 3" key="1">
    <citation type="journal article" date="2012" name="Genome Biol.">
        <title>Genome and low-iron response of an oceanic diatom adapted to chronic iron limitation.</title>
        <authorList>
            <person name="Lommer M."/>
            <person name="Specht M."/>
            <person name="Roy A.S."/>
            <person name="Kraemer L."/>
            <person name="Andreson R."/>
            <person name="Gutowska M.A."/>
            <person name="Wolf J."/>
            <person name="Bergner S.V."/>
            <person name="Schilhabel M.B."/>
            <person name="Klostermeier U.C."/>
            <person name="Beiko R.G."/>
            <person name="Rosenstiel P."/>
            <person name="Hippler M."/>
            <person name="Laroche J."/>
        </authorList>
    </citation>
    <scope>NUCLEOTIDE SEQUENCE [LARGE SCALE GENOMIC DNA]</scope>
    <source>
        <strain evidence="2 3">CCMP1005</strain>
    </source>
</reference>
<feature type="non-terminal residue" evidence="2">
    <location>
        <position position="746"/>
    </location>
</feature>
<dbReference type="Proteomes" id="UP000266841">
    <property type="component" value="Unassembled WGS sequence"/>
</dbReference>
<feature type="compositionally biased region" description="Low complexity" evidence="1">
    <location>
        <begin position="109"/>
        <end position="118"/>
    </location>
</feature>
<name>K0SWW4_THAOC</name>
<feature type="compositionally biased region" description="Basic and acidic residues" evidence="1">
    <location>
        <begin position="282"/>
        <end position="292"/>
    </location>
</feature>
<proteinExistence type="predicted"/>
<feature type="compositionally biased region" description="Low complexity" evidence="1">
    <location>
        <begin position="165"/>
        <end position="181"/>
    </location>
</feature>
<dbReference type="OMA" id="GQLWIND"/>
<feature type="region of interest" description="Disordered" evidence="1">
    <location>
        <begin position="526"/>
        <end position="746"/>
    </location>
</feature>
<feature type="compositionally biased region" description="Polar residues" evidence="1">
    <location>
        <begin position="186"/>
        <end position="196"/>
    </location>
</feature>
<feature type="compositionally biased region" description="Basic residues" evidence="1">
    <location>
        <begin position="571"/>
        <end position="603"/>
    </location>
</feature>
<dbReference type="AlphaFoldDB" id="K0SWW4"/>
<feature type="compositionally biased region" description="Basic and acidic residues" evidence="1">
    <location>
        <begin position="218"/>
        <end position="232"/>
    </location>
</feature>
<comment type="caution">
    <text evidence="2">The sequence shown here is derived from an EMBL/GenBank/DDBJ whole genome shotgun (WGS) entry which is preliminary data.</text>
</comment>
<feature type="compositionally biased region" description="Low complexity" evidence="1">
    <location>
        <begin position="78"/>
        <end position="91"/>
    </location>
</feature>
<evidence type="ECO:0000313" key="2">
    <source>
        <dbReference type="EMBL" id="EJK69454.1"/>
    </source>
</evidence>
<feature type="region of interest" description="Disordered" evidence="1">
    <location>
        <begin position="1"/>
        <end position="21"/>
    </location>
</feature>
<feature type="region of interest" description="Disordered" evidence="1">
    <location>
        <begin position="33"/>
        <end position="321"/>
    </location>
</feature>
<feature type="compositionally biased region" description="Low complexity" evidence="1">
    <location>
        <begin position="125"/>
        <end position="136"/>
    </location>
</feature>
<dbReference type="EMBL" id="AGNL01010045">
    <property type="protein sequence ID" value="EJK69454.1"/>
    <property type="molecule type" value="Genomic_DNA"/>
</dbReference>
<feature type="compositionally biased region" description="Low complexity" evidence="1">
    <location>
        <begin position="33"/>
        <end position="60"/>
    </location>
</feature>